<dbReference type="Proteomes" id="UP000267464">
    <property type="component" value="Unassembled WGS sequence"/>
</dbReference>
<evidence type="ECO:0000313" key="2">
    <source>
        <dbReference type="EMBL" id="RQP24827.1"/>
    </source>
</evidence>
<name>A0A3N7HRE8_9BURK</name>
<dbReference type="AlphaFoldDB" id="A0A3N7HRE8"/>
<organism evidence="2 3">
    <name type="scientific">Piscinibacter terrae</name>
    <dbReference type="NCBI Taxonomy" id="2496871"/>
    <lineage>
        <taxon>Bacteria</taxon>
        <taxon>Pseudomonadati</taxon>
        <taxon>Pseudomonadota</taxon>
        <taxon>Betaproteobacteria</taxon>
        <taxon>Burkholderiales</taxon>
        <taxon>Sphaerotilaceae</taxon>
        <taxon>Piscinibacter</taxon>
    </lineage>
</organism>
<dbReference type="RefSeq" id="WP_124539729.1">
    <property type="nucleotide sequence ID" value="NZ_QUSW01000002.1"/>
</dbReference>
<dbReference type="EMBL" id="QUSW01000002">
    <property type="protein sequence ID" value="RQP24827.1"/>
    <property type="molecule type" value="Genomic_DNA"/>
</dbReference>
<keyword evidence="1" id="KW-1133">Transmembrane helix</keyword>
<protein>
    <submittedName>
        <fullName evidence="2">DUF1761 domain-containing protein</fullName>
    </submittedName>
</protein>
<keyword evidence="3" id="KW-1185">Reference proteome</keyword>
<sequence>MDQVQINYGAVGAAALLSFVIGGLWYSPILFAQSWMREAGLDEAQTRSANMAKVFGLSFICSIVMALNLAAFIGAKASLGFGVFAGAATGIGWVAMSLAVIYLFEQRSLRLWLINSGYQVVSYTAMGAVIGAWK</sequence>
<feature type="transmembrane region" description="Helical" evidence="1">
    <location>
        <begin position="111"/>
        <end position="133"/>
    </location>
</feature>
<comment type="caution">
    <text evidence="2">The sequence shown here is derived from an EMBL/GenBank/DDBJ whole genome shotgun (WGS) entry which is preliminary data.</text>
</comment>
<reference evidence="2 3" key="1">
    <citation type="submission" date="2018-08" db="EMBL/GenBank/DDBJ databases">
        <authorList>
            <person name="Khan S.A."/>
            <person name="Jeon C.O."/>
            <person name="Chun B.H."/>
            <person name="Jeong S.E."/>
        </authorList>
    </citation>
    <scope>NUCLEOTIDE SEQUENCE [LARGE SCALE GENOMIC DNA]</scope>
    <source>
        <strain evidence="2 3">S-16</strain>
    </source>
</reference>
<evidence type="ECO:0000313" key="3">
    <source>
        <dbReference type="Proteomes" id="UP000267464"/>
    </source>
</evidence>
<dbReference type="InterPro" id="IPR013879">
    <property type="entry name" value="DUF1761"/>
</dbReference>
<dbReference type="OrthoDB" id="333057at2"/>
<feature type="transmembrane region" description="Helical" evidence="1">
    <location>
        <begin position="6"/>
        <end position="27"/>
    </location>
</feature>
<reference evidence="2 3" key="2">
    <citation type="submission" date="2018-12" db="EMBL/GenBank/DDBJ databases">
        <title>Rhizobacter gummiphilus sp. nov., a rubber-degrading bacterium isolated from the soil of a botanical garden in Japan.</title>
        <authorList>
            <person name="Shunsuke S.S."/>
        </authorList>
    </citation>
    <scope>NUCLEOTIDE SEQUENCE [LARGE SCALE GENOMIC DNA]</scope>
    <source>
        <strain evidence="2 3">S-16</strain>
    </source>
</reference>
<keyword evidence="1" id="KW-0472">Membrane</keyword>
<gene>
    <name evidence="2" type="ORF">DZC73_08085</name>
</gene>
<proteinExistence type="predicted"/>
<evidence type="ECO:0000256" key="1">
    <source>
        <dbReference type="SAM" id="Phobius"/>
    </source>
</evidence>
<feature type="transmembrane region" description="Helical" evidence="1">
    <location>
        <begin position="81"/>
        <end position="104"/>
    </location>
</feature>
<dbReference type="Pfam" id="PF08570">
    <property type="entry name" value="DUF1761"/>
    <property type="match status" value="1"/>
</dbReference>
<keyword evidence="1" id="KW-0812">Transmembrane</keyword>
<feature type="transmembrane region" description="Helical" evidence="1">
    <location>
        <begin position="54"/>
        <end position="75"/>
    </location>
</feature>
<accession>A0A3N7HRE8</accession>